<accession>A0ABT4UPB3</accession>
<dbReference type="RefSeq" id="WP_407032943.1">
    <property type="nucleotide sequence ID" value="NZ_JAQGEF010000036.1"/>
</dbReference>
<evidence type="ECO:0000313" key="3">
    <source>
        <dbReference type="EMBL" id="MDA3616613.1"/>
    </source>
</evidence>
<comment type="caution">
    <text evidence="3">The sequence shown here is derived from an EMBL/GenBank/DDBJ whole genome shotgun (WGS) entry which is preliminary data.</text>
</comment>
<feature type="chain" id="PRO_5046980232" evidence="1">
    <location>
        <begin position="23"/>
        <end position="264"/>
    </location>
</feature>
<evidence type="ECO:0000256" key="1">
    <source>
        <dbReference type="SAM" id="SignalP"/>
    </source>
</evidence>
<dbReference type="SUPFAM" id="SSF56925">
    <property type="entry name" value="OMPA-like"/>
    <property type="match status" value="1"/>
</dbReference>
<keyword evidence="1" id="KW-0732">Signal</keyword>
<keyword evidence="4" id="KW-1185">Reference proteome</keyword>
<evidence type="ECO:0000313" key="4">
    <source>
        <dbReference type="Proteomes" id="UP001210231"/>
    </source>
</evidence>
<organism evidence="3 4">
    <name type="scientific">Polluticaenibacter yanchengensis</name>
    <dbReference type="NCBI Taxonomy" id="3014562"/>
    <lineage>
        <taxon>Bacteria</taxon>
        <taxon>Pseudomonadati</taxon>
        <taxon>Bacteroidota</taxon>
        <taxon>Chitinophagia</taxon>
        <taxon>Chitinophagales</taxon>
        <taxon>Chitinophagaceae</taxon>
        <taxon>Polluticaenibacter</taxon>
    </lineage>
</organism>
<dbReference type="EMBL" id="JAQGEF010000036">
    <property type="protein sequence ID" value="MDA3616613.1"/>
    <property type="molecule type" value="Genomic_DNA"/>
</dbReference>
<proteinExistence type="predicted"/>
<name>A0ABT4UPB3_9BACT</name>
<feature type="signal peptide" evidence="1">
    <location>
        <begin position="1"/>
        <end position="22"/>
    </location>
</feature>
<dbReference type="Pfam" id="PF13568">
    <property type="entry name" value="OMP_b-brl_2"/>
    <property type="match status" value="1"/>
</dbReference>
<dbReference type="Proteomes" id="UP001210231">
    <property type="component" value="Unassembled WGS sequence"/>
</dbReference>
<reference evidence="3 4" key="1">
    <citation type="submission" date="2022-12" db="EMBL/GenBank/DDBJ databases">
        <title>Chitinophagaceae gen. sp. nov., a new member of the family Chitinophagaceae, isolated from soil in a chemical factory.</title>
        <authorList>
            <person name="Ke Z."/>
        </authorList>
    </citation>
    <scope>NUCLEOTIDE SEQUENCE [LARGE SCALE GENOMIC DNA]</scope>
    <source>
        <strain evidence="3 4">LY-5</strain>
    </source>
</reference>
<feature type="domain" description="Outer membrane protein beta-barrel" evidence="2">
    <location>
        <begin position="22"/>
        <end position="240"/>
    </location>
</feature>
<protein>
    <submittedName>
        <fullName evidence="3">Porin family protein</fullName>
    </submittedName>
</protein>
<dbReference type="InterPro" id="IPR025665">
    <property type="entry name" value="Beta-barrel_OMP_2"/>
</dbReference>
<dbReference type="InterPro" id="IPR011250">
    <property type="entry name" value="OMP/PagP_B-barrel"/>
</dbReference>
<gene>
    <name evidence="3" type="ORF">O3P16_17505</name>
</gene>
<evidence type="ECO:0000259" key="2">
    <source>
        <dbReference type="Pfam" id="PF13568"/>
    </source>
</evidence>
<sequence>MKKKIFLSAITALLLYANPLSAQLWSIGARGGLAIPNLTAGSGSAVNPLNKGYSSRLGTGFGIFAEYQTSKLFSIQVMLEYSQQGGKKDGFQAFPVPPQMVPLLGPQTPPYLYADFKSTAKMDYLMLPVLAKFGWDLGPKKKWRIYAGAGPFAGLLLNAKQVTKGTSQVYLDEGKTQPVPANPANPSEGILSLSFDNSKDIKDQLRSLNFGLAGNAGLAYKMKRNMIFVEGGGNYGFINIQKGSNNGKNRSGAATIMVGYAYYL</sequence>
<dbReference type="Gene3D" id="2.40.160.20">
    <property type="match status" value="1"/>
</dbReference>